<organism evidence="1 2">
    <name type="scientific">Leptonema illini</name>
    <dbReference type="NCBI Taxonomy" id="183"/>
    <lineage>
        <taxon>Bacteria</taxon>
        <taxon>Pseudomonadati</taxon>
        <taxon>Spirochaetota</taxon>
        <taxon>Spirochaetia</taxon>
        <taxon>Leptospirales</taxon>
        <taxon>Leptospiraceae</taxon>
        <taxon>Leptonema</taxon>
    </lineage>
</organism>
<dbReference type="Gene3D" id="2.10.260.10">
    <property type="match status" value="1"/>
</dbReference>
<sequence length="77" mass="8579">MQKKLTRHGNSAALVIDKPILDLLKIDMDTTLELSTDGRSLMIVPVRPDTVERKKSVSAALKKVNKNHSKTLQKLAE</sequence>
<accession>A0A833H098</accession>
<keyword evidence="1" id="KW-0238">DNA-binding</keyword>
<name>A0A833H098_9LEPT</name>
<dbReference type="RefSeq" id="WP_002774710.1">
    <property type="nucleotide sequence ID" value="NZ_JQDG01000012.1"/>
</dbReference>
<dbReference type="EMBL" id="WBUI01000013">
    <property type="protein sequence ID" value="KAB2931601.1"/>
    <property type="molecule type" value="Genomic_DNA"/>
</dbReference>
<evidence type="ECO:0000313" key="2">
    <source>
        <dbReference type="Proteomes" id="UP000460298"/>
    </source>
</evidence>
<gene>
    <name evidence="1" type="ORF">F9K24_13470</name>
</gene>
<dbReference type="GO" id="GO:0003677">
    <property type="term" value="F:DNA binding"/>
    <property type="evidence" value="ECO:0007669"/>
    <property type="project" value="UniProtKB-KW"/>
</dbReference>
<comment type="caution">
    <text evidence="1">The sequence shown here is derived from an EMBL/GenBank/DDBJ whole genome shotgun (WGS) entry which is preliminary data.</text>
</comment>
<reference evidence="1 2" key="1">
    <citation type="submission" date="2019-10" db="EMBL/GenBank/DDBJ databases">
        <title>Extracellular Electron Transfer in a Candidatus Methanoperedens spp. Enrichment Culture.</title>
        <authorList>
            <person name="Berger S."/>
            <person name="Rangel Shaw D."/>
            <person name="Berben T."/>
            <person name="In 'T Zandt M."/>
            <person name="Frank J."/>
            <person name="Reimann J."/>
            <person name="Jetten M.S.M."/>
            <person name="Welte C.U."/>
        </authorList>
    </citation>
    <scope>NUCLEOTIDE SEQUENCE [LARGE SCALE GENOMIC DNA]</scope>
    <source>
        <strain evidence="1">SB12</strain>
    </source>
</reference>
<dbReference type="AlphaFoldDB" id="A0A833H098"/>
<protein>
    <submittedName>
        <fullName evidence="1">AbrB/MazE/SpoVT family DNA-binding domain-containing protein</fullName>
    </submittedName>
</protein>
<dbReference type="InterPro" id="IPR037914">
    <property type="entry name" value="SpoVT-AbrB_sf"/>
</dbReference>
<dbReference type="Proteomes" id="UP000460298">
    <property type="component" value="Unassembled WGS sequence"/>
</dbReference>
<dbReference type="OrthoDB" id="331971at2"/>
<proteinExistence type="predicted"/>
<dbReference type="SUPFAM" id="SSF89447">
    <property type="entry name" value="AbrB/MazE/MraZ-like"/>
    <property type="match status" value="1"/>
</dbReference>
<evidence type="ECO:0000313" key="1">
    <source>
        <dbReference type="EMBL" id="KAB2931601.1"/>
    </source>
</evidence>